<comment type="caution">
    <text evidence="4">The sequence shown here is derived from an EMBL/GenBank/DDBJ whole genome shotgun (WGS) entry which is preliminary data.</text>
</comment>
<evidence type="ECO:0000256" key="1">
    <source>
        <dbReference type="ARBA" id="ARBA00023015"/>
    </source>
</evidence>
<feature type="domain" description="HTH araC/xylS-type" evidence="3">
    <location>
        <begin position="288"/>
        <end position="387"/>
    </location>
</feature>
<dbReference type="Gene3D" id="3.20.20.70">
    <property type="entry name" value="Aldolase class I"/>
    <property type="match status" value="1"/>
</dbReference>
<dbReference type="InterPro" id="IPR051353">
    <property type="entry name" value="Tobamovirus_resist_UPF0261"/>
</dbReference>
<organism evidence="4 5">
    <name type="scientific">Senegalia massiliensis</name>
    <dbReference type="NCBI Taxonomy" id="1720316"/>
    <lineage>
        <taxon>Bacteria</taxon>
        <taxon>Bacillati</taxon>
        <taxon>Bacillota</taxon>
        <taxon>Clostridia</taxon>
        <taxon>Eubacteriales</taxon>
        <taxon>Clostridiaceae</taxon>
        <taxon>Senegalia</taxon>
    </lineage>
</organism>
<dbReference type="Proteomes" id="UP000467132">
    <property type="component" value="Unassembled WGS sequence"/>
</dbReference>
<evidence type="ECO:0000259" key="3">
    <source>
        <dbReference type="PROSITE" id="PS01124"/>
    </source>
</evidence>
<keyword evidence="5" id="KW-1185">Reference proteome</keyword>
<dbReference type="OrthoDB" id="9805644at2"/>
<dbReference type="PANTHER" id="PTHR31862:SF1">
    <property type="entry name" value="UPF0261 DOMAIN PROTEIN (AFU_ORTHOLOGUE AFUA_1G10120)"/>
    <property type="match status" value="1"/>
</dbReference>
<dbReference type="GO" id="GO:0003824">
    <property type="term" value="F:catalytic activity"/>
    <property type="evidence" value="ECO:0007669"/>
    <property type="project" value="InterPro"/>
</dbReference>
<dbReference type="InterPro" id="IPR009215">
    <property type="entry name" value="TIM-br_IGPS-like"/>
</dbReference>
<dbReference type="PROSITE" id="PS01124">
    <property type="entry name" value="HTH_ARAC_FAMILY_2"/>
    <property type="match status" value="1"/>
</dbReference>
<dbReference type="InterPro" id="IPR018060">
    <property type="entry name" value="HTH_AraC"/>
</dbReference>
<dbReference type="Gene3D" id="1.10.10.60">
    <property type="entry name" value="Homeodomain-like"/>
    <property type="match status" value="2"/>
</dbReference>
<keyword evidence="2" id="KW-0804">Transcription</keyword>
<evidence type="ECO:0000313" key="5">
    <source>
        <dbReference type="Proteomes" id="UP000467132"/>
    </source>
</evidence>
<keyword evidence="1" id="KW-0805">Transcription regulation</keyword>
<dbReference type="SUPFAM" id="SSF46689">
    <property type="entry name" value="Homeodomain-like"/>
    <property type="match status" value="2"/>
</dbReference>
<dbReference type="InterPro" id="IPR009057">
    <property type="entry name" value="Homeodomain-like_sf"/>
</dbReference>
<dbReference type="InterPro" id="IPR013785">
    <property type="entry name" value="Aldolase_TIM"/>
</dbReference>
<evidence type="ECO:0000256" key="2">
    <source>
        <dbReference type="ARBA" id="ARBA00023163"/>
    </source>
</evidence>
<dbReference type="SUPFAM" id="SSF51621">
    <property type="entry name" value="Phosphoenolpyruvate/pyruvate domain"/>
    <property type="match status" value="1"/>
</dbReference>
<dbReference type="GO" id="GO:0003700">
    <property type="term" value="F:DNA-binding transcription factor activity"/>
    <property type="evidence" value="ECO:0007669"/>
    <property type="project" value="InterPro"/>
</dbReference>
<gene>
    <name evidence="4" type="ORF">D3Z33_09795</name>
</gene>
<dbReference type="SMART" id="SM00342">
    <property type="entry name" value="HTH_ARAC"/>
    <property type="match status" value="1"/>
</dbReference>
<protein>
    <submittedName>
        <fullName evidence="4">AraC family transcriptional regulator</fullName>
    </submittedName>
</protein>
<accession>A0A845R3P3</accession>
<name>A0A845R3P3_9CLOT</name>
<dbReference type="Pfam" id="PF09370">
    <property type="entry name" value="PEP_hydrolase"/>
    <property type="match status" value="1"/>
</dbReference>
<dbReference type="EMBL" id="QXXA01000010">
    <property type="protein sequence ID" value="NBI07143.1"/>
    <property type="molecule type" value="Genomic_DNA"/>
</dbReference>
<evidence type="ECO:0000313" key="4">
    <source>
        <dbReference type="EMBL" id="NBI07143.1"/>
    </source>
</evidence>
<dbReference type="InterPro" id="IPR015813">
    <property type="entry name" value="Pyrv/PenolPyrv_kinase-like_dom"/>
</dbReference>
<sequence length="391" mass="44189">MNKLNSEIKRGRYILGVAVGAGISARSASEGGADFLLSLNSGKFRQMGLGSLGGYLSNANSNQFVMDFSLKEILPRVKNIPVLFGLNATDPTIDLRSYINLIKDKGFAGINNYPTVGLFDGKFYNHLKEDGISYDEEVEAIKIAHEMGLFTVAFVFNEYQAEEMVDAGADVICVHLGLTKGGDLGASKVLSLSKSKELVNNIFNLVEKKTTSILKMVYGGPIQNKSDIQFIYNNTSCDGYIGGSTFERIPSEEAIHKTTIEFKYMSSIEDPILEQLNRSIDSPKDYVKFILKYIEFHYSESISLKDLSEILHVSSEYLSRLFKKEKNISFKEYLISYRLDKFIDIMIKYPNLSMREGAIKVGYFNYVHFSKLFKKRKNISPKNYFISYKHN</sequence>
<dbReference type="GO" id="GO:0043565">
    <property type="term" value="F:sequence-specific DNA binding"/>
    <property type="evidence" value="ECO:0007669"/>
    <property type="project" value="InterPro"/>
</dbReference>
<proteinExistence type="predicted"/>
<reference evidence="4 5" key="1">
    <citation type="submission" date="2018-08" db="EMBL/GenBank/DDBJ databases">
        <title>Murine metabolic-syndrome-specific gut microbial biobank.</title>
        <authorList>
            <person name="Liu C."/>
        </authorList>
    </citation>
    <scope>NUCLEOTIDE SEQUENCE [LARGE SCALE GENOMIC DNA]</scope>
    <source>
        <strain evidence="4 5">583</strain>
    </source>
</reference>
<dbReference type="PANTHER" id="PTHR31862">
    <property type="entry name" value="UPF0261 DOMAIN PROTEIN (AFU_ORTHOLOGUE AFUA_1G10120)"/>
    <property type="match status" value="1"/>
</dbReference>
<dbReference type="AlphaFoldDB" id="A0A845R3P3"/>
<dbReference type="Pfam" id="PF12833">
    <property type="entry name" value="HTH_18"/>
    <property type="match status" value="1"/>
</dbReference>